<accession>A0A9P7J4S6</accession>
<sequence length="202" mass="22833">LSDNKINAIQEMLGNVQRPTWHHGLPKNLGDAEHGKLKAEQWKSSIEFDLPVALMQLWGSKHTANGTNDDCKSQLQKLVHNTMLLAIAIHWGTSHSIKGIFLYHSWHPNHYAALHICEFLLRYGPMHGWWMFSFERIIGVLQKTNTNYKIGEELEKTMLEMFCAATNIKAMVQDPTGPAILNEAATILGQYCDPFTGGNIHT</sequence>
<proteinExistence type="predicted"/>
<feature type="non-terminal residue" evidence="1">
    <location>
        <position position="1"/>
    </location>
</feature>
<dbReference type="RefSeq" id="XP_041186425.1">
    <property type="nucleotide sequence ID" value="XM_041329099.1"/>
</dbReference>
<evidence type="ECO:0000313" key="2">
    <source>
        <dbReference type="Proteomes" id="UP000807769"/>
    </source>
</evidence>
<feature type="non-terminal residue" evidence="1">
    <location>
        <position position="202"/>
    </location>
</feature>
<dbReference type="OrthoDB" id="3269001at2759"/>
<reference evidence="1" key="1">
    <citation type="journal article" date="2020" name="New Phytol.">
        <title>Comparative genomics reveals dynamic genome evolution in host specialist ectomycorrhizal fungi.</title>
        <authorList>
            <person name="Lofgren L.A."/>
            <person name="Nguyen N.H."/>
            <person name="Vilgalys R."/>
            <person name="Ruytinx J."/>
            <person name="Liao H.L."/>
            <person name="Branco S."/>
            <person name="Kuo A."/>
            <person name="LaButti K."/>
            <person name="Lipzen A."/>
            <person name="Andreopoulos W."/>
            <person name="Pangilinan J."/>
            <person name="Riley R."/>
            <person name="Hundley H."/>
            <person name="Na H."/>
            <person name="Barry K."/>
            <person name="Grigoriev I.V."/>
            <person name="Stajich J.E."/>
            <person name="Kennedy P.G."/>
        </authorList>
    </citation>
    <scope>NUCLEOTIDE SEQUENCE</scope>
    <source>
        <strain evidence="1">MN1</strain>
    </source>
</reference>
<name>A0A9P7J4S6_9AGAM</name>
<dbReference type="Proteomes" id="UP000807769">
    <property type="component" value="Unassembled WGS sequence"/>
</dbReference>
<keyword evidence="2" id="KW-1185">Reference proteome</keyword>
<dbReference type="GeneID" id="64623116"/>
<protein>
    <submittedName>
        <fullName evidence="1">Uncharacterized protein</fullName>
    </submittedName>
</protein>
<evidence type="ECO:0000313" key="1">
    <source>
        <dbReference type="EMBL" id="KAG1803108.1"/>
    </source>
</evidence>
<gene>
    <name evidence="1" type="ORF">BJ212DRAFT_1202442</name>
</gene>
<dbReference type="AlphaFoldDB" id="A0A9P7J4S6"/>
<dbReference type="EMBL" id="JABBWG010000071">
    <property type="protein sequence ID" value="KAG1803108.1"/>
    <property type="molecule type" value="Genomic_DNA"/>
</dbReference>
<comment type="caution">
    <text evidence="1">The sequence shown here is derived from an EMBL/GenBank/DDBJ whole genome shotgun (WGS) entry which is preliminary data.</text>
</comment>
<organism evidence="1 2">
    <name type="scientific">Suillus subaureus</name>
    <dbReference type="NCBI Taxonomy" id="48587"/>
    <lineage>
        <taxon>Eukaryota</taxon>
        <taxon>Fungi</taxon>
        <taxon>Dikarya</taxon>
        <taxon>Basidiomycota</taxon>
        <taxon>Agaricomycotina</taxon>
        <taxon>Agaricomycetes</taxon>
        <taxon>Agaricomycetidae</taxon>
        <taxon>Boletales</taxon>
        <taxon>Suillineae</taxon>
        <taxon>Suillaceae</taxon>
        <taxon>Suillus</taxon>
    </lineage>
</organism>